<feature type="domain" description="Alpha-D-phosphohexomutase C-terminal" evidence="12">
    <location>
        <begin position="486"/>
        <end position="536"/>
    </location>
</feature>
<evidence type="ECO:0000259" key="13">
    <source>
        <dbReference type="Pfam" id="PF02878"/>
    </source>
</evidence>
<dbReference type="InterPro" id="IPR036900">
    <property type="entry name" value="A-D-PHexomutase_C_sf"/>
</dbReference>
<dbReference type="Pfam" id="PF21404">
    <property type="entry name" value="AMG1_III"/>
    <property type="match status" value="1"/>
</dbReference>
<dbReference type="UniPathway" id="UPA00113">
    <property type="reaction ID" value="UER00530"/>
</dbReference>
<comment type="similarity">
    <text evidence="4">Belongs to the phosphohexose mutase family.</text>
</comment>
<reference evidence="16" key="2">
    <citation type="submission" date="2025-09" db="UniProtKB">
        <authorList>
            <consortium name="Ensembl"/>
        </authorList>
    </citation>
    <scope>IDENTIFICATION</scope>
</reference>
<evidence type="ECO:0000256" key="11">
    <source>
        <dbReference type="ARBA" id="ARBA00032065"/>
    </source>
</evidence>
<dbReference type="InterPro" id="IPR016657">
    <property type="entry name" value="PAGM"/>
</dbReference>
<evidence type="ECO:0000259" key="15">
    <source>
        <dbReference type="Pfam" id="PF21405"/>
    </source>
</evidence>
<dbReference type="Pfam" id="PF02878">
    <property type="entry name" value="PGM_PMM_I"/>
    <property type="match status" value="1"/>
</dbReference>
<evidence type="ECO:0000256" key="3">
    <source>
        <dbReference type="ARBA" id="ARBA00004865"/>
    </source>
</evidence>
<dbReference type="Proteomes" id="UP000694388">
    <property type="component" value="Unplaced"/>
</dbReference>
<dbReference type="Gene3D" id="3.40.120.10">
    <property type="entry name" value="Alpha-D-Glucose-1,6-Bisphosphate, subunit A, domain 3"/>
    <property type="match status" value="2"/>
</dbReference>
<dbReference type="Gene3D" id="3.30.310.50">
    <property type="entry name" value="Alpha-D-phosphohexomutase, C-terminal domain"/>
    <property type="match status" value="1"/>
</dbReference>
<feature type="domain" description="Alpha-D-phosphohexomutase alpha/beta/alpha" evidence="13">
    <location>
        <begin position="94"/>
        <end position="148"/>
    </location>
</feature>
<dbReference type="InterPro" id="IPR005843">
    <property type="entry name" value="A-D-PHexomutase_C"/>
</dbReference>
<dbReference type="AlphaFoldDB" id="A0A8C4NJE1"/>
<dbReference type="PANTHER" id="PTHR45955">
    <property type="entry name" value="PHOSPHOACETYLGLUCOSAMINE MUTASE"/>
    <property type="match status" value="1"/>
</dbReference>
<evidence type="ECO:0000313" key="16">
    <source>
        <dbReference type="Ensembl" id="ENSEBUP00000003762.1"/>
    </source>
</evidence>
<comment type="cofactor">
    <cofactor evidence="2">
        <name>Mg(2+)</name>
        <dbReference type="ChEBI" id="CHEBI:18420"/>
    </cofactor>
</comment>
<keyword evidence="7" id="KW-0479">Metal-binding</keyword>
<evidence type="ECO:0000256" key="8">
    <source>
        <dbReference type="ARBA" id="ARBA00022842"/>
    </source>
</evidence>
<feature type="domain" description="Phosphoacetylglucosamine mutase AMG1" evidence="14">
    <location>
        <begin position="307"/>
        <end position="444"/>
    </location>
</feature>
<dbReference type="InterPro" id="IPR049022">
    <property type="entry name" value="AMG1_III"/>
</dbReference>
<dbReference type="InterPro" id="IPR049023">
    <property type="entry name" value="AMG1_II"/>
</dbReference>
<dbReference type="SUPFAM" id="SSF55957">
    <property type="entry name" value="Phosphoglucomutase, C-terminal domain"/>
    <property type="match status" value="1"/>
</dbReference>
<dbReference type="PANTHER" id="PTHR45955:SF1">
    <property type="entry name" value="PHOSPHOACETYLGLUCOSAMINE MUTASE"/>
    <property type="match status" value="1"/>
</dbReference>
<dbReference type="Pfam" id="PF21405">
    <property type="entry name" value="AMG1_II"/>
    <property type="match status" value="1"/>
</dbReference>
<evidence type="ECO:0000313" key="17">
    <source>
        <dbReference type="Proteomes" id="UP000694388"/>
    </source>
</evidence>
<keyword evidence="9" id="KW-0413">Isomerase</keyword>
<keyword evidence="6" id="KW-0597">Phosphoprotein</keyword>
<evidence type="ECO:0000256" key="10">
    <source>
        <dbReference type="ARBA" id="ARBA00031926"/>
    </source>
</evidence>
<evidence type="ECO:0000256" key="1">
    <source>
        <dbReference type="ARBA" id="ARBA00000558"/>
    </source>
</evidence>
<dbReference type="OMA" id="WEAYATK"/>
<accession>A0A8C4NJE1</accession>
<dbReference type="GO" id="GO:0046872">
    <property type="term" value="F:metal ion binding"/>
    <property type="evidence" value="ECO:0007669"/>
    <property type="project" value="UniProtKB-KW"/>
</dbReference>
<dbReference type="InterPro" id="IPR016055">
    <property type="entry name" value="A-D-PHexomutase_a/b/a-I/II/III"/>
</dbReference>
<evidence type="ECO:0000256" key="6">
    <source>
        <dbReference type="ARBA" id="ARBA00022553"/>
    </source>
</evidence>
<name>A0A8C4NJE1_EPTBU</name>
<dbReference type="SUPFAM" id="SSF53738">
    <property type="entry name" value="Phosphoglucomutase, first 3 domains"/>
    <property type="match status" value="2"/>
</dbReference>
<evidence type="ECO:0000256" key="7">
    <source>
        <dbReference type="ARBA" id="ARBA00022723"/>
    </source>
</evidence>
<dbReference type="Ensembl" id="ENSEBUT00000004151.1">
    <property type="protein sequence ID" value="ENSEBUP00000003762.1"/>
    <property type="gene ID" value="ENSEBUG00000002700.1"/>
</dbReference>
<keyword evidence="8" id="KW-0460">Magnesium</keyword>
<dbReference type="GO" id="GO:0005975">
    <property type="term" value="P:carbohydrate metabolic process"/>
    <property type="evidence" value="ECO:0007669"/>
    <property type="project" value="InterPro"/>
</dbReference>
<dbReference type="GO" id="GO:0006048">
    <property type="term" value="P:UDP-N-acetylglucosamine biosynthetic process"/>
    <property type="evidence" value="ECO:0007669"/>
    <property type="project" value="UniProtKB-UniPathway"/>
</dbReference>
<feature type="domain" description="Phosphoacetylglucosamine mutase AMG1" evidence="15">
    <location>
        <begin position="218"/>
        <end position="292"/>
    </location>
</feature>
<organism evidence="16 17">
    <name type="scientific">Eptatretus burgeri</name>
    <name type="common">Inshore hagfish</name>
    <dbReference type="NCBI Taxonomy" id="7764"/>
    <lineage>
        <taxon>Eukaryota</taxon>
        <taxon>Metazoa</taxon>
        <taxon>Chordata</taxon>
        <taxon>Craniata</taxon>
        <taxon>Vertebrata</taxon>
        <taxon>Cyclostomata</taxon>
        <taxon>Myxini</taxon>
        <taxon>Myxiniformes</taxon>
        <taxon>Myxinidae</taxon>
        <taxon>Eptatretinae</taxon>
        <taxon>Eptatretus</taxon>
    </lineage>
</organism>
<evidence type="ECO:0000256" key="9">
    <source>
        <dbReference type="ARBA" id="ARBA00023235"/>
    </source>
</evidence>
<comment type="pathway">
    <text evidence="3">Nucleotide-sugar biosynthesis; UDP-N-acetyl-alpha-D-glucosamine biosynthesis; N-acetyl-alpha-D-glucosamine 1-phosphate from alpha-D-glucosamine 6-phosphate (route I): step 2/2.</text>
</comment>
<evidence type="ECO:0000256" key="5">
    <source>
        <dbReference type="ARBA" id="ARBA00012731"/>
    </source>
</evidence>
<dbReference type="CDD" id="cd03086">
    <property type="entry name" value="PGM3"/>
    <property type="match status" value="1"/>
</dbReference>
<dbReference type="GO" id="GO:0004610">
    <property type="term" value="F:phosphoacetylglucosamine mutase activity"/>
    <property type="evidence" value="ECO:0007669"/>
    <property type="project" value="UniProtKB-EC"/>
</dbReference>
<dbReference type="InterPro" id="IPR005844">
    <property type="entry name" value="A-D-PHexomutase_a/b/a-I"/>
</dbReference>
<protein>
    <recommendedName>
        <fullName evidence="5">phosphoacetylglucosamine mutase</fullName>
        <ecNumber evidence="5">5.4.2.3</ecNumber>
    </recommendedName>
    <alternativeName>
        <fullName evidence="11">Acetylglucosamine phosphomutase</fullName>
    </alternativeName>
    <alternativeName>
        <fullName evidence="10">N-acetylglucosamine-phosphate mutase</fullName>
    </alternativeName>
</protein>
<dbReference type="Pfam" id="PF00408">
    <property type="entry name" value="PGM_PMM_IV"/>
    <property type="match status" value="1"/>
</dbReference>
<evidence type="ECO:0000256" key="4">
    <source>
        <dbReference type="ARBA" id="ARBA00010231"/>
    </source>
</evidence>
<dbReference type="FunFam" id="3.30.310.50:FF:000003">
    <property type="entry name" value="Phosphoacetylglucosamine mutase"/>
    <property type="match status" value="1"/>
</dbReference>
<keyword evidence="17" id="KW-1185">Reference proteome</keyword>
<evidence type="ECO:0000259" key="14">
    <source>
        <dbReference type="Pfam" id="PF21404"/>
    </source>
</evidence>
<dbReference type="GO" id="GO:0030097">
    <property type="term" value="P:hemopoiesis"/>
    <property type="evidence" value="ECO:0007669"/>
    <property type="project" value="TreeGrafter"/>
</dbReference>
<evidence type="ECO:0000256" key="2">
    <source>
        <dbReference type="ARBA" id="ARBA00001946"/>
    </source>
</evidence>
<reference evidence="16" key="1">
    <citation type="submission" date="2025-08" db="UniProtKB">
        <authorList>
            <consortium name="Ensembl"/>
        </authorList>
    </citation>
    <scope>IDENTIFICATION</scope>
</reference>
<proteinExistence type="inferred from homology"/>
<comment type="catalytic activity">
    <reaction evidence="1">
        <text>N-acetyl-alpha-D-glucosamine 1-phosphate = N-acetyl-D-glucosamine 6-phosphate</text>
        <dbReference type="Rhea" id="RHEA:23804"/>
        <dbReference type="ChEBI" id="CHEBI:57513"/>
        <dbReference type="ChEBI" id="CHEBI:57776"/>
        <dbReference type="EC" id="5.4.2.3"/>
    </reaction>
</comment>
<sequence length="554" mass="61110">MCVCIRVHVCVYVNRPEMCFRRNVIFIMHYILFWMLCLQEDNGVKLMEGLGDMLSVSWEKHATSLASAQLGELRTQLSALLRDCPGSESSSPVQKYHVLIGQDTRASSKVLAQAVSDGVTDLGGTFKDFGLVTTPQLHYLVASHNSDGLMGEPSLDGYYRKLSEAYKALMAQDIKAKHEFLPCLAQHVCVQQCACSGDPRMKILQAKPQPKIEGSYPLTMDGANGVGAPKMVELLSYLKSSLAVKIINNGESGKLNHECGADYVKIGRRAPKGLQMLEGRIYCSLDGDADRLLYYFVDKSGTFHLVDGDKISTLMAIFIQHLLKEAQLPFQVSVLQTAYANGSSTRYLKDTLQLQVYCLPTGVKYLHTKAKECDIGVYFEANGHGTVLFGKRVLDKVAEVMQDSSKPETQRAAATQLYHTSQLINQAVGDALSDLLAVEAMLSLLDLSLPQLYALYTDIPSRLLKVKVIDRQQITTTDAERSVTHPEGLQAAIEERVHHHLQARAFVRPSGTEDMVRVYAESKTQESADCLAHEVALLVHRLAGGVGEEPRATT</sequence>
<evidence type="ECO:0000259" key="12">
    <source>
        <dbReference type="Pfam" id="PF00408"/>
    </source>
</evidence>
<dbReference type="GeneTree" id="ENSGT00390000000509"/>
<dbReference type="EC" id="5.4.2.3" evidence="5"/>